<reference evidence="1 2" key="1">
    <citation type="submission" date="2020-03" db="EMBL/GenBank/DDBJ databases">
        <title>Soil Listeria distribution.</title>
        <authorList>
            <person name="Liao J."/>
            <person name="Wiedmann M."/>
        </authorList>
    </citation>
    <scope>NUCLEOTIDE SEQUENCE [LARGE SCALE GENOMIC DNA]</scope>
    <source>
        <strain evidence="1 2">FSL L7-1523</strain>
    </source>
</reference>
<sequence>MKHWDGWEKMCSEVPEFKLCHLNTMQKFTHEVLELPPYYEQKPCLTTQFLYWSKDKRAYDLDIRFIGVSSLKLEMYGDWQLHDIQIRAEAIEEIQFYVDDYEDKSISFYCERIEYLGVKENVEENLQRALKKWRTLIGMGAPKHTDLERVLEVLKDFTDRPVVAKLLLDATKHENIDVQDAAYEYLWYLGDPWVIKLACDGLKNDDVLRRITCIEILGRWGEDNVLPLLFDVVKKDVDSLVRCYAGEAIGAIGEDSDILALQQLFDTEEDDVAKIGILYGLELLGYRDFEGMCENLANDNYIVRIRAVLYLSNMALQDLLILEQTVEILKKHRDLEETVAGREAFDRALQELVG</sequence>
<organism evidence="1 2">
    <name type="scientific">Listeria weihenstephanensis</name>
    <dbReference type="NCBI Taxonomy" id="1006155"/>
    <lineage>
        <taxon>Bacteria</taxon>
        <taxon>Bacillati</taxon>
        <taxon>Bacillota</taxon>
        <taxon>Bacilli</taxon>
        <taxon>Bacillales</taxon>
        <taxon>Listeriaceae</taxon>
        <taxon>Listeria</taxon>
    </lineage>
</organism>
<dbReference type="SUPFAM" id="SSF48371">
    <property type="entry name" value="ARM repeat"/>
    <property type="match status" value="1"/>
</dbReference>
<dbReference type="InterPro" id="IPR016024">
    <property type="entry name" value="ARM-type_fold"/>
</dbReference>
<dbReference type="RefSeq" id="WP_185425911.1">
    <property type="nucleotide sequence ID" value="NZ_JAARRL010000012.1"/>
</dbReference>
<gene>
    <name evidence="1" type="ORF">HB943_09000</name>
</gene>
<dbReference type="Pfam" id="PF13646">
    <property type="entry name" value="HEAT_2"/>
    <property type="match status" value="1"/>
</dbReference>
<protein>
    <submittedName>
        <fullName evidence="1">HEAT repeat domain-containing protein</fullName>
    </submittedName>
</protein>
<evidence type="ECO:0000313" key="1">
    <source>
        <dbReference type="EMBL" id="MBC1500741.1"/>
    </source>
</evidence>
<dbReference type="InterPro" id="IPR011989">
    <property type="entry name" value="ARM-like"/>
</dbReference>
<dbReference type="Proteomes" id="UP000564536">
    <property type="component" value="Unassembled WGS sequence"/>
</dbReference>
<evidence type="ECO:0000313" key="2">
    <source>
        <dbReference type="Proteomes" id="UP000564536"/>
    </source>
</evidence>
<dbReference type="Gene3D" id="1.25.10.10">
    <property type="entry name" value="Leucine-rich Repeat Variant"/>
    <property type="match status" value="1"/>
</dbReference>
<comment type="caution">
    <text evidence="1">The sequence shown here is derived from an EMBL/GenBank/DDBJ whole genome shotgun (WGS) entry which is preliminary data.</text>
</comment>
<dbReference type="EMBL" id="JAARRL010000012">
    <property type="protein sequence ID" value="MBC1500741.1"/>
    <property type="molecule type" value="Genomic_DNA"/>
</dbReference>
<proteinExistence type="predicted"/>
<dbReference type="AlphaFoldDB" id="A0A841Z482"/>
<name>A0A841Z482_9LIST</name>
<accession>A0A841Z482</accession>